<gene>
    <name evidence="4" type="primary">LOC111103131</name>
</gene>
<protein>
    <submittedName>
        <fullName evidence="4">Uncharacterized protein LOC111103131 isoform X1</fullName>
    </submittedName>
</protein>
<dbReference type="KEGG" id="cvn:111103131"/>
<dbReference type="GeneID" id="111103131"/>
<evidence type="ECO:0000256" key="1">
    <source>
        <dbReference type="SAM" id="MobiDB-lite"/>
    </source>
</evidence>
<organism evidence="3 4">
    <name type="scientific">Crassostrea virginica</name>
    <name type="common">Eastern oyster</name>
    <dbReference type="NCBI Taxonomy" id="6565"/>
    <lineage>
        <taxon>Eukaryota</taxon>
        <taxon>Metazoa</taxon>
        <taxon>Spiralia</taxon>
        <taxon>Lophotrochozoa</taxon>
        <taxon>Mollusca</taxon>
        <taxon>Bivalvia</taxon>
        <taxon>Autobranchia</taxon>
        <taxon>Pteriomorphia</taxon>
        <taxon>Ostreida</taxon>
        <taxon>Ostreoidea</taxon>
        <taxon>Ostreidae</taxon>
        <taxon>Crassostrea</taxon>
    </lineage>
</organism>
<evidence type="ECO:0000256" key="2">
    <source>
        <dbReference type="SAM" id="Phobius"/>
    </source>
</evidence>
<dbReference type="Proteomes" id="UP000694844">
    <property type="component" value="Chromosome 7"/>
</dbReference>
<dbReference type="AlphaFoldDB" id="A0A8B8AP18"/>
<dbReference type="RefSeq" id="XP_022291879.1">
    <property type="nucleotide sequence ID" value="XM_022436171.1"/>
</dbReference>
<feature type="region of interest" description="Disordered" evidence="1">
    <location>
        <begin position="180"/>
        <end position="218"/>
    </location>
</feature>
<feature type="compositionally biased region" description="Pro residues" evidence="1">
    <location>
        <begin position="206"/>
        <end position="218"/>
    </location>
</feature>
<keyword evidence="2" id="KW-0472">Membrane</keyword>
<proteinExistence type="predicted"/>
<evidence type="ECO:0000313" key="4">
    <source>
        <dbReference type="RefSeq" id="XP_022291879.1"/>
    </source>
</evidence>
<keyword evidence="2" id="KW-0812">Transmembrane</keyword>
<reference evidence="4" key="1">
    <citation type="submission" date="2025-08" db="UniProtKB">
        <authorList>
            <consortium name="RefSeq"/>
        </authorList>
    </citation>
    <scope>IDENTIFICATION</scope>
    <source>
        <tissue evidence="4">Whole sample</tissue>
    </source>
</reference>
<evidence type="ECO:0000313" key="3">
    <source>
        <dbReference type="Proteomes" id="UP000694844"/>
    </source>
</evidence>
<name>A0A8B8AP18_CRAVI</name>
<feature type="transmembrane region" description="Helical" evidence="2">
    <location>
        <begin position="141"/>
        <end position="163"/>
    </location>
</feature>
<keyword evidence="3" id="KW-1185">Reference proteome</keyword>
<keyword evidence="2" id="KW-1133">Transmembrane helix</keyword>
<accession>A0A8B8AP18</accession>
<sequence>MDKTYRYPVFPVTSCPANAVDWKQAAMQRNCSLTGVRNTYMCLPNQEKTTLLEFCYDEVRPMVQEDNCIELAGSGTINQYGCTMFTAGCPKNPYLSDFIYNHSSCLNINTQYGCYHEDPSCPKKTFNGLERDLTYLTTGEYWLAGLVIGILVLIAVFILIISWRRIYRFLRSGIGGRRHHHELPNGAGSRNQGNRIPYAQSKVSSPAPPPPPPPPSNT</sequence>